<accession>A0A1B9GEG1</accession>
<feature type="compositionally biased region" description="Basic and acidic residues" evidence="1">
    <location>
        <begin position="194"/>
        <end position="204"/>
    </location>
</feature>
<feature type="region of interest" description="Disordered" evidence="1">
    <location>
        <begin position="106"/>
        <end position="126"/>
    </location>
</feature>
<gene>
    <name evidence="2" type="ORF">I302_00957</name>
</gene>
<dbReference type="AlphaFoldDB" id="A0A1B9GEG1"/>
<proteinExistence type="predicted"/>
<evidence type="ECO:0000313" key="2">
    <source>
        <dbReference type="EMBL" id="OCF29452.1"/>
    </source>
</evidence>
<feature type="region of interest" description="Disordered" evidence="1">
    <location>
        <begin position="154"/>
        <end position="210"/>
    </location>
</feature>
<reference evidence="2" key="1">
    <citation type="submission" date="2013-07" db="EMBL/GenBank/DDBJ databases">
        <title>The Genome Sequence of Cryptococcus bestiolae CBS10118.</title>
        <authorList>
            <consortium name="The Broad Institute Genome Sequencing Platform"/>
            <person name="Cuomo C."/>
            <person name="Litvintseva A."/>
            <person name="Chen Y."/>
            <person name="Heitman J."/>
            <person name="Sun S."/>
            <person name="Springer D."/>
            <person name="Dromer F."/>
            <person name="Young S.K."/>
            <person name="Zeng Q."/>
            <person name="Gargeya S."/>
            <person name="Fitzgerald M."/>
            <person name="Abouelleil A."/>
            <person name="Alvarado L."/>
            <person name="Berlin A.M."/>
            <person name="Chapman S.B."/>
            <person name="Dewar J."/>
            <person name="Goldberg J."/>
            <person name="Griggs A."/>
            <person name="Gujja S."/>
            <person name="Hansen M."/>
            <person name="Howarth C."/>
            <person name="Imamovic A."/>
            <person name="Larimer J."/>
            <person name="McCowan C."/>
            <person name="Murphy C."/>
            <person name="Pearson M."/>
            <person name="Priest M."/>
            <person name="Roberts A."/>
            <person name="Saif S."/>
            <person name="Shea T."/>
            <person name="Sykes S."/>
            <person name="Wortman J."/>
            <person name="Nusbaum C."/>
            <person name="Birren B."/>
        </authorList>
    </citation>
    <scope>NUCLEOTIDE SEQUENCE [LARGE SCALE GENOMIC DNA]</scope>
    <source>
        <strain evidence="2">CBS 10118</strain>
    </source>
</reference>
<reference evidence="2" key="2">
    <citation type="submission" date="2014-01" db="EMBL/GenBank/DDBJ databases">
        <title>Evolution of pathogenesis and genome organization in the Tremellales.</title>
        <authorList>
            <person name="Cuomo C."/>
            <person name="Litvintseva A."/>
            <person name="Heitman J."/>
            <person name="Chen Y."/>
            <person name="Sun S."/>
            <person name="Springer D."/>
            <person name="Dromer F."/>
            <person name="Young S."/>
            <person name="Zeng Q."/>
            <person name="Chapman S."/>
            <person name="Gujja S."/>
            <person name="Saif S."/>
            <person name="Birren B."/>
        </authorList>
    </citation>
    <scope>NUCLEOTIDE SEQUENCE</scope>
    <source>
        <strain evidence="2">CBS 10118</strain>
    </source>
</reference>
<evidence type="ECO:0008006" key="3">
    <source>
        <dbReference type="Google" id="ProtNLM"/>
    </source>
</evidence>
<organism evidence="2">
    <name type="scientific">Kwoniella bestiolae CBS 10118</name>
    <dbReference type="NCBI Taxonomy" id="1296100"/>
    <lineage>
        <taxon>Eukaryota</taxon>
        <taxon>Fungi</taxon>
        <taxon>Dikarya</taxon>
        <taxon>Basidiomycota</taxon>
        <taxon>Agaricomycotina</taxon>
        <taxon>Tremellomycetes</taxon>
        <taxon>Tremellales</taxon>
        <taxon>Cryptococcaceae</taxon>
        <taxon>Kwoniella</taxon>
    </lineage>
</organism>
<dbReference type="VEuPathDB" id="FungiDB:I302_00957"/>
<dbReference type="EMBL" id="KI894018">
    <property type="protein sequence ID" value="OCF29452.1"/>
    <property type="molecule type" value="Genomic_DNA"/>
</dbReference>
<protein>
    <recommendedName>
        <fullName evidence="3">Zn(2)-C6 fungal-type domain-containing protein</fullName>
    </recommendedName>
</protein>
<name>A0A1B9GEG1_9TREE</name>
<evidence type="ECO:0000256" key="1">
    <source>
        <dbReference type="SAM" id="MobiDB-lite"/>
    </source>
</evidence>
<sequence>MIQHAVEYIYKDLVLEVPVCHFIPKSTPAPHIHIQSNATRKLRLKPWTRAIQTMVLKTRKARTYCISCLESGQTCVKGNNLSCEPCRRTGSSCLKDPYKGITTLMRQRSDREAAQRAQPSMPLKNKSAEMTLVEGYKAMNAQYSPSDPDVFKADAKFYEQVSTSQQADRRSSPPGTSEHSSLESSRAVQNNSKKYGDPYKDDPSRGYGFC</sequence>
<feature type="compositionally biased region" description="Polar residues" evidence="1">
    <location>
        <begin position="173"/>
        <end position="193"/>
    </location>
</feature>